<evidence type="ECO:0000256" key="2">
    <source>
        <dbReference type="ARBA" id="ARBA00012925"/>
    </source>
</evidence>
<reference evidence="11 12" key="1">
    <citation type="submission" date="2015-11" db="EMBL/GenBank/DDBJ databases">
        <title>Expanding the genomic diversity of Burkholderia species for the development of highly accurate diagnostics.</title>
        <authorList>
            <person name="Sahl J."/>
            <person name="Keim P."/>
            <person name="Wagner D."/>
        </authorList>
    </citation>
    <scope>NUCLEOTIDE SEQUENCE [LARGE SCALE GENOMIC DNA]</scope>
    <source>
        <strain evidence="11 12">MSMB2058</strain>
    </source>
</reference>
<dbReference type="InterPro" id="IPR036874">
    <property type="entry name" value="Carbonic_anhydrase_sf"/>
</dbReference>
<dbReference type="Gene3D" id="3.40.1050.10">
    <property type="entry name" value="Carbonic anhydrase"/>
    <property type="match status" value="1"/>
</dbReference>
<dbReference type="PANTHER" id="PTHR11002:SF79">
    <property type="entry name" value="CARBONIC ANHYDRASE 2"/>
    <property type="match status" value="1"/>
</dbReference>
<dbReference type="SMART" id="SM00947">
    <property type="entry name" value="Pro_CA"/>
    <property type="match status" value="1"/>
</dbReference>
<comment type="catalytic activity">
    <reaction evidence="7 9">
        <text>hydrogencarbonate + H(+) = CO2 + H2O</text>
        <dbReference type="Rhea" id="RHEA:10748"/>
        <dbReference type="ChEBI" id="CHEBI:15377"/>
        <dbReference type="ChEBI" id="CHEBI:15378"/>
        <dbReference type="ChEBI" id="CHEBI:16526"/>
        <dbReference type="ChEBI" id="CHEBI:17544"/>
        <dbReference type="EC" id="4.2.1.1"/>
    </reaction>
</comment>
<organism evidence="11 12">
    <name type="scientific">Burkholderia ubonensis</name>
    <dbReference type="NCBI Taxonomy" id="101571"/>
    <lineage>
        <taxon>Bacteria</taxon>
        <taxon>Pseudomonadati</taxon>
        <taxon>Pseudomonadota</taxon>
        <taxon>Betaproteobacteria</taxon>
        <taxon>Burkholderiales</taxon>
        <taxon>Burkholderiaceae</taxon>
        <taxon>Burkholderia</taxon>
        <taxon>Burkholderia cepacia complex</taxon>
    </lineage>
</organism>
<comment type="cofactor">
    <cofactor evidence="8">
        <name>Zn(2+)</name>
        <dbReference type="ChEBI" id="CHEBI:29105"/>
    </cofactor>
    <text evidence="8">Binds 1 zinc ion per subunit.</text>
</comment>
<feature type="binding site" evidence="8">
    <location>
        <position position="158"/>
    </location>
    <ligand>
        <name>Zn(2+)</name>
        <dbReference type="ChEBI" id="CHEBI:29105"/>
    </ligand>
</feature>
<feature type="binding site" evidence="8">
    <location>
        <position position="102"/>
    </location>
    <ligand>
        <name>Zn(2+)</name>
        <dbReference type="ChEBI" id="CHEBI:29105"/>
    </ligand>
</feature>
<dbReference type="RefSeq" id="WP_059726705.1">
    <property type="nucleotide sequence ID" value="NZ_LOYI01000113.1"/>
</dbReference>
<feature type="signal peptide" evidence="10">
    <location>
        <begin position="1"/>
        <end position="43"/>
    </location>
</feature>
<evidence type="ECO:0000256" key="9">
    <source>
        <dbReference type="RuleBase" id="RU003956"/>
    </source>
</evidence>
<evidence type="ECO:0000256" key="1">
    <source>
        <dbReference type="ARBA" id="ARBA00006217"/>
    </source>
</evidence>
<comment type="similarity">
    <text evidence="1 9">Belongs to the beta-class carbonic anhydrase family.</text>
</comment>
<accession>A0AB73FZQ8</accession>
<dbReference type="InterPro" id="IPR001765">
    <property type="entry name" value="Carbonic_anhydrase"/>
</dbReference>
<dbReference type="InterPro" id="IPR015892">
    <property type="entry name" value="Carbonic_anhydrase_CS"/>
</dbReference>
<comment type="function">
    <text evidence="9">Reversible hydration of carbon dioxide.</text>
</comment>
<dbReference type="Pfam" id="PF00484">
    <property type="entry name" value="Pro_CA"/>
    <property type="match status" value="1"/>
</dbReference>
<evidence type="ECO:0000256" key="3">
    <source>
        <dbReference type="ARBA" id="ARBA00022723"/>
    </source>
</evidence>
<dbReference type="EMBL" id="LOZE01000083">
    <property type="protein sequence ID" value="KVM28588.1"/>
    <property type="molecule type" value="Genomic_DNA"/>
</dbReference>
<keyword evidence="3 8" id="KW-0479">Metal-binding</keyword>
<dbReference type="Proteomes" id="UP000061665">
    <property type="component" value="Unassembled WGS sequence"/>
</dbReference>
<dbReference type="AlphaFoldDB" id="A0AB73FZQ8"/>
<sequence length="249" mass="26221">MCDSKSCMVETATPTRRSFLRKTGASAFAAAIGSVLTSDFALAAEATVLPKPQNALSPDDAVRRLMEGNARYVSGVTRRHDFTHEREALSDGQNPYAAVLSCADSRIAPEYAFDSARGDLFATRVAGNFVNDDVLGSLEYAVAVLNVPVILVLGHDKCGAVDAAVKVATKGATYPGKIQSLATTMLPAVNKVKGEAANLLDAAIAQNVRDSVVNLHVRSAIMQEAKQAGKLKIVGGVYRLSTGKVELLG</sequence>
<keyword evidence="10" id="KW-0732">Signal</keyword>
<evidence type="ECO:0000256" key="7">
    <source>
        <dbReference type="ARBA" id="ARBA00048348"/>
    </source>
</evidence>
<dbReference type="PROSITE" id="PS00704">
    <property type="entry name" value="PROK_CO2_ANHYDRASE_1"/>
    <property type="match status" value="1"/>
</dbReference>
<name>A0AB73FZQ8_9BURK</name>
<dbReference type="GO" id="GO:0015976">
    <property type="term" value="P:carbon utilization"/>
    <property type="evidence" value="ECO:0007669"/>
    <property type="project" value="InterPro"/>
</dbReference>
<comment type="function">
    <text evidence="6">Catalyzes the reversible hydration of carbon dioxide to form bicarbonate.</text>
</comment>
<dbReference type="PANTHER" id="PTHR11002">
    <property type="entry name" value="CARBONIC ANHYDRASE"/>
    <property type="match status" value="1"/>
</dbReference>
<evidence type="ECO:0000256" key="6">
    <source>
        <dbReference type="ARBA" id="ARBA00024993"/>
    </source>
</evidence>
<comment type="caution">
    <text evidence="11">The sequence shown here is derived from an EMBL/GenBank/DDBJ whole genome shotgun (WGS) entry which is preliminary data.</text>
</comment>
<evidence type="ECO:0000256" key="8">
    <source>
        <dbReference type="PIRSR" id="PIRSR601765-1"/>
    </source>
</evidence>
<keyword evidence="4 8" id="KW-0862">Zinc</keyword>
<dbReference type="SUPFAM" id="SSF53056">
    <property type="entry name" value="beta-carbonic anhydrase, cab"/>
    <property type="match status" value="1"/>
</dbReference>
<gene>
    <name evidence="11" type="ORF">WJ53_08975</name>
</gene>
<feature type="binding site" evidence="8">
    <location>
        <position position="104"/>
    </location>
    <ligand>
        <name>Zn(2+)</name>
        <dbReference type="ChEBI" id="CHEBI:29105"/>
    </ligand>
</feature>
<dbReference type="FunFam" id="3.40.1050.10:FF:000006">
    <property type="entry name" value="Carbonic anhydrase"/>
    <property type="match status" value="1"/>
</dbReference>
<dbReference type="GO" id="GO:0004089">
    <property type="term" value="F:carbonate dehydratase activity"/>
    <property type="evidence" value="ECO:0007669"/>
    <property type="project" value="UniProtKB-UniRule"/>
</dbReference>
<evidence type="ECO:0000313" key="12">
    <source>
        <dbReference type="Proteomes" id="UP000061665"/>
    </source>
</evidence>
<dbReference type="InterPro" id="IPR006311">
    <property type="entry name" value="TAT_signal"/>
</dbReference>
<evidence type="ECO:0000256" key="4">
    <source>
        <dbReference type="ARBA" id="ARBA00022833"/>
    </source>
</evidence>
<evidence type="ECO:0000313" key="11">
    <source>
        <dbReference type="EMBL" id="KVM28588.1"/>
    </source>
</evidence>
<dbReference type="GO" id="GO:0008270">
    <property type="term" value="F:zinc ion binding"/>
    <property type="evidence" value="ECO:0007669"/>
    <property type="project" value="UniProtKB-UniRule"/>
</dbReference>
<protein>
    <recommendedName>
        <fullName evidence="2 9">Carbonic anhydrase</fullName>
        <ecNumber evidence="2 9">4.2.1.1</ecNumber>
    </recommendedName>
    <alternativeName>
        <fullName evidence="9">Carbonate dehydratase</fullName>
    </alternativeName>
</protein>
<evidence type="ECO:0000256" key="5">
    <source>
        <dbReference type="ARBA" id="ARBA00023239"/>
    </source>
</evidence>
<feature type="binding site" evidence="8">
    <location>
        <position position="155"/>
    </location>
    <ligand>
        <name>Zn(2+)</name>
        <dbReference type="ChEBI" id="CHEBI:29105"/>
    </ligand>
</feature>
<dbReference type="PROSITE" id="PS00705">
    <property type="entry name" value="PROK_CO2_ANHYDRASE_2"/>
    <property type="match status" value="1"/>
</dbReference>
<feature type="chain" id="PRO_5044496816" description="Carbonic anhydrase" evidence="10">
    <location>
        <begin position="44"/>
        <end position="249"/>
    </location>
</feature>
<dbReference type="CDD" id="cd03378">
    <property type="entry name" value="beta_CA_cladeC"/>
    <property type="match status" value="1"/>
</dbReference>
<dbReference type="PROSITE" id="PS51318">
    <property type="entry name" value="TAT"/>
    <property type="match status" value="1"/>
</dbReference>
<dbReference type="EC" id="4.2.1.1" evidence="2 9"/>
<keyword evidence="5 9" id="KW-0456">Lyase</keyword>
<evidence type="ECO:0000256" key="10">
    <source>
        <dbReference type="SAM" id="SignalP"/>
    </source>
</evidence>
<proteinExistence type="inferred from homology"/>